<feature type="transmembrane region" description="Helical" evidence="9">
    <location>
        <begin position="125"/>
        <end position="143"/>
    </location>
</feature>
<feature type="transmembrane region" description="Helical" evidence="9">
    <location>
        <begin position="300"/>
        <end position="321"/>
    </location>
</feature>
<evidence type="ECO:0000256" key="5">
    <source>
        <dbReference type="ARBA" id="ARBA00022989"/>
    </source>
</evidence>
<dbReference type="InterPro" id="IPR017088">
    <property type="entry name" value="Wax_synthase_Magnoliopsida"/>
</dbReference>
<reference evidence="13" key="3">
    <citation type="journal article" date="2020" name="Plant Biotechnol. J.">
        <title>The pomegranate (Punica granatum L.) draft genome dissects genetic divergence between soft- and hard-seeded cultivars.</title>
        <authorList>
            <person name="Luo X."/>
            <person name="Li H."/>
            <person name="Wu Z."/>
            <person name="Yao W."/>
            <person name="Zhao P."/>
            <person name="Cao D."/>
            <person name="Yu H."/>
            <person name="Li K."/>
            <person name="Poudel K."/>
            <person name="Zhao D."/>
            <person name="Zhang F."/>
            <person name="Xia X."/>
            <person name="Chen L."/>
            <person name="Wang Q."/>
            <person name="Jing D."/>
            <person name="Cao S."/>
        </authorList>
    </citation>
    <scope>NUCLEOTIDE SEQUENCE [LARGE SCALE GENOMIC DNA]</scope>
</reference>
<gene>
    <name evidence="14" type="primary">LOC116209154</name>
    <name evidence="11" type="ORF">CDL15_Pgr007367</name>
</gene>
<feature type="domain" description="Wax synthase" evidence="10">
    <location>
        <begin position="190"/>
        <end position="276"/>
    </location>
</feature>
<keyword evidence="7 9" id="KW-0472">Membrane</keyword>
<dbReference type="Proteomes" id="UP000197138">
    <property type="component" value="Unassembled WGS sequence"/>
</dbReference>
<keyword evidence="5 9" id="KW-1133">Transmembrane helix</keyword>
<keyword evidence="8" id="KW-0012">Acyltransferase</keyword>
<dbReference type="AlphaFoldDB" id="A0A218X9F7"/>
<keyword evidence="3" id="KW-0808">Transferase</keyword>
<evidence type="ECO:0000256" key="3">
    <source>
        <dbReference type="ARBA" id="ARBA00022679"/>
    </source>
</evidence>
<feature type="transmembrane region" description="Helical" evidence="9">
    <location>
        <begin position="271"/>
        <end position="288"/>
    </location>
</feature>
<keyword evidence="13" id="KW-1185">Reference proteome</keyword>
<feature type="transmembrane region" description="Helical" evidence="9">
    <location>
        <begin position="155"/>
        <end position="184"/>
    </location>
</feature>
<evidence type="ECO:0000313" key="11">
    <source>
        <dbReference type="EMBL" id="OWM81329.1"/>
    </source>
</evidence>
<dbReference type="EMBL" id="MTKT01002214">
    <property type="protein sequence ID" value="OWM81329.1"/>
    <property type="molecule type" value="Genomic_DNA"/>
</dbReference>
<organism evidence="11 12">
    <name type="scientific">Punica granatum</name>
    <name type="common">Pomegranate</name>
    <dbReference type="NCBI Taxonomy" id="22663"/>
    <lineage>
        <taxon>Eukaryota</taxon>
        <taxon>Viridiplantae</taxon>
        <taxon>Streptophyta</taxon>
        <taxon>Embryophyta</taxon>
        <taxon>Tracheophyta</taxon>
        <taxon>Spermatophyta</taxon>
        <taxon>Magnoliopsida</taxon>
        <taxon>eudicotyledons</taxon>
        <taxon>Gunneridae</taxon>
        <taxon>Pentapetalae</taxon>
        <taxon>rosids</taxon>
        <taxon>malvids</taxon>
        <taxon>Myrtales</taxon>
        <taxon>Lythraceae</taxon>
        <taxon>Punica</taxon>
    </lineage>
</organism>
<proteinExistence type="inferred from homology"/>
<dbReference type="InterPro" id="IPR044851">
    <property type="entry name" value="Wax_synthase"/>
</dbReference>
<evidence type="ECO:0000313" key="13">
    <source>
        <dbReference type="Proteomes" id="UP000515151"/>
    </source>
</evidence>
<reference evidence="11" key="2">
    <citation type="submission" date="2017-06" db="EMBL/GenBank/DDBJ databases">
        <title>The pomegranate genome and the genomics of punicalagin biosynthesis.</title>
        <authorList>
            <person name="Xu C."/>
        </authorList>
    </citation>
    <scope>NUCLEOTIDE SEQUENCE [LARGE SCALE GENOMIC DNA]</scope>
    <source>
        <tissue evidence="11">Fresh leaf</tissue>
    </source>
</reference>
<evidence type="ECO:0000256" key="6">
    <source>
        <dbReference type="ARBA" id="ARBA00023098"/>
    </source>
</evidence>
<keyword evidence="6" id="KW-0443">Lipid metabolism</keyword>
<evidence type="ECO:0000256" key="7">
    <source>
        <dbReference type="ARBA" id="ARBA00023136"/>
    </source>
</evidence>
<comment type="similarity">
    <text evidence="2">Belongs to the wax synthase family.</text>
</comment>
<feature type="transmembrane region" description="Helical" evidence="9">
    <location>
        <begin position="237"/>
        <end position="259"/>
    </location>
</feature>
<evidence type="ECO:0000256" key="2">
    <source>
        <dbReference type="ARBA" id="ARBA00007282"/>
    </source>
</evidence>
<dbReference type="PANTHER" id="PTHR31595:SF70">
    <property type="entry name" value="LONG-CHAIN-ALCOHOL O-FATTY-ACYLTRANSFERASE 3-RELATED"/>
    <property type="match status" value="1"/>
</dbReference>
<reference evidence="12" key="1">
    <citation type="journal article" date="2017" name="Plant J.">
        <title>The pomegranate (Punica granatum L.) genome and the genomics of punicalagin biosynthesis.</title>
        <authorList>
            <person name="Qin G."/>
            <person name="Xu C."/>
            <person name="Ming R."/>
            <person name="Tang H."/>
            <person name="Guyot R."/>
            <person name="Kramer E.M."/>
            <person name="Hu Y."/>
            <person name="Yi X."/>
            <person name="Qi Y."/>
            <person name="Xu X."/>
            <person name="Gao Z."/>
            <person name="Pan H."/>
            <person name="Jian J."/>
            <person name="Tian Y."/>
            <person name="Yue Z."/>
            <person name="Xu Y."/>
        </authorList>
    </citation>
    <scope>NUCLEOTIDE SEQUENCE [LARGE SCALE GENOMIC DNA]</scope>
    <source>
        <strain evidence="12">cv. Dabenzi</strain>
    </source>
</reference>
<protein>
    <submittedName>
        <fullName evidence="14">Probable long-chain-alcohol O-fatty-acyltransferase 5</fullName>
    </submittedName>
</protein>
<dbReference type="RefSeq" id="XP_031398603.1">
    <property type="nucleotide sequence ID" value="XM_031542743.1"/>
</dbReference>
<dbReference type="GO" id="GO:0016020">
    <property type="term" value="C:membrane"/>
    <property type="evidence" value="ECO:0007669"/>
    <property type="project" value="UniProtKB-SubCell"/>
</dbReference>
<evidence type="ECO:0000256" key="1">
    <source>
        <dbReference type="ARBA" id="ARBA00004141"/>
    </source>
</evidence>
<accession>A0A218X9F7</accession>
<evidence type="ECO:0000256" key="4">
    <source>
        <dbReference type="ARBA" id="ARBA00022692"/>
    </source>
</evidence>
<dbReference type="OrthoDB" id="1077582at2759"/>
<dbReference type="InterPro" id="IPR032805">
    <property type="entry name" value="Wax_synthase_dom"/>
</dbReference>
<dbReference type="PANTHER" id="PTHR31595">
    <property type="entry name" value="LONG-CHAIN-ALCOHOL O-FATTY-ACYLTRANSFERASE 3-RELATED"/>
    <property type="match status" value="1"/>
</dbReference>
<evidence type="ECO:0000313" key="14">
    <source>
        <dbReference type="RefSeq" id="XP_031398603.1"/>
    </source>
</evidence>
<keyword evidence="4 9" id="KW-0812">Transmembrane</keyword>
<feature type="transmembrane region" description="Helical" evidence="9">
    <location>
        <begin position="12"/>
        <end position="33"/>
    </location>
</feature>
<evidence type="ECO:0000256" key="8">
    <source>
        <dbReference type="ARBA" id="ARBA00023315"/>
    </source>
</evidence>
<name>A0A218X9F7_PUNGR</name>
<dbReference type="Pfam" id="PF13813">
    <property type="entry name" value="MBOAT_2"/>
    <property type="match status" value="1"/>
</dbReference>
<sequence>MVLERLEMDQELKNLVAIWIWAFAALYYCYSAVSQIPKGTMRLLALLPIFFFLTVLPLKLSSFLLGLPTAGSLAWLCNFKLLLFAFAKGPLADSPNLLHFVSFACLPIIPRSRHGTRTPSRDAPIVPRNVLLAIKVVLLALTLKAYGYKASMHPYLVLALCCLRTYLLVEFVFAFFAALAQALLGSELDQQFNEPWFATSLQDFWGHRWNLVAASLLRSTVYLPVRNLLAPVTGHGHLNSLPAMLATFIVSGLMHELFHCYATRDRPSWEVTWFFVLHGVGVVVEVAAKKSPAGRRWSIHPAVSWPLTMAFVVMTAMWLFFPQLTRNGVDEKAMEEFYGLLSFVKESSIALITNLGKNKYI</sequence>
<dbReference type="Proteomes" id="UP000515151">
    <property type="component" value="Chromosome 1"/>
</dbReference>
<reference evidence="14" key="4">
    <citation type="submission" date="2025-04" db="UniProtKB">
        <authorList>
            <consortium name="RefSeq"/>
        </authorList>
    </citation>
    <scope>IDENTIFICATION</scope>
    <source>
        <tissue evidence="14">Leaf</tissue>
    </source>
</reference>
<evidence type="ECO:0000259" key="10">
    <source>
        <dbReference type="Pfam" id="PF13813"/>
    </source>
</evidence>
<dbReference type="GO" id="GO:0006629">
    <property type="term" value="P:lipid metabolic process"/>
    <property type="evidence" value="ECO:0007669"/>
    <property type="project" value="UniProtKB-KW"/>
</dbReference>
<evidence type="ECO:0000313" key="12">
    <source>
        <dbReference type="Proteomes" id="UP000197138"/>
    </source>
</evidence>
<dbReference type="GO" id="GO:0008374">
    <property type="term" value="F:O-acyltransferase activity"/>
    <property type="evidence" value="ECO:0007669"/>
    <property type="project" value="InterPro"/>
</dbReference>
<feature type="transmembrane region" description="Helical" evidence="9">
    <location>
        <begin position="39"/>
        <end position="56"/>
    </location>
</feature>
<dbReference type="GeneID" id="116209154"/>
<evidence type="ECO:0000256" key="9">
    <source>
        <dbReference type="SAM" id="Phobius"/>
    </source>
</evidence>
<dbReference type="PIRSF" id="PIRSF037006">
    <property type="entry name" value="Wax_synthase"/>
    <property type="match status" value="1"/>
</dbReference>
<comment type="subcellular location">
    <subcellularLocation>
        <location evidence="1">Membrane</location>
        <topology evidence="1">Multi-pass membrane protein</topology>
    </subcellularLocation>
</comment>